<dbReference type="AlphaFoldDB" id="B1KKD1"/>
<proteinExistence type="predicted"/>
<evidence type="ECO:0008006" key="4">
    <source>
        <dbReference type="Google" id="ProtNLM"/>
    </source>
</evidence>
<sequence length="157" mass="16986" precursor="true">MLGFKAKEMRRLFYVVTKLALFAALLTGCSVAYQPSNGVKEGYQDFMLPSGCIVLTYVGNGRATASALQEVWQRRATEWCPTGFDIVSMNRDIRHGSMVSPVGGGDARLGTQTPVLSGVFKCMGGIEHISGSVQASEQDRKFIQLAADIWSNNPSCG</sequence>
<keyword evidence="1" id="KW-0732">Signal</keyword>
<keyword evidence="3" id="KW-1185">Reference proteome</keyword>
<feature type="signal peptide" evidence="1">
    <location>
        <begin position="1"/>
        <end position="32"/>
    </location>
</feature>
<name>B1KKD1_SHEWM</name>
<dbReference type="STRING" id="392500.Swoo_1483"/>
<dbReference type="KEGG" id="swd:Swoo_1483"/>
<evidence type="ECO:0000313" key="3">
    <source>
        <dbReference type="Proteomes" id="UP000002168"/>
    </source>
</evidence>
<dbReference type="HOGENOM" id="CLU_1676658_0_0_6"/>
<reference evidence="2 3" key="1">
    <citation type="submission" date="2008-02" db="EMBL/GenBank/DDBJ databases">
        <title>Complete sequence of Shewanella woodyi ATCC 51908.</title>
        <authorList>
            <consortium name="US DOE Joint Genome Institute"/>
            <person name="Copeland A."/>
            <person name="Lucas S."/>
            <person name="Lapidus A."/>
            <person name="Glavina del Rio T."/>
            <person name="Dalin E."/>
            <person name="Tice H."/>
            <person name="Bruce D."/>
            <person name="Goodwin L."/>
            <person name="Pitluck S."/>
            <person name="Sims D."/>
            <person name="Brettin T."/>
            <person name="Detter J.C."/>
            <person name="Han C."/>
            <person name="Kuske C.R."/>
            <person name="Schmutz J."/>
            <person name="Larimer F."/>
            <person name="Land M."/>
            <person name="Hauser L."/>
            <person name="Kyrpides N."/>
            <person name="Lykidis A."/>
            <person name="Zhao J.-S."/>
            <person name="Richardson P."/>
        </authorList>
    </citation>
    <scope>NUCLEOTIDE SEQUENCE [LARGE SCALE GENOMIC DNA]</scope>
    <source>
        <strain evidence="3">ATCC 51908 / MS32</strain>
    </source>
</reference>
<evidence type="ECO:0000313" key="2">
    <source>
        <dbReference type="EMBL" id="ACA85771.1"/>
    </source>
</evidence>
<dbReference type="EMBL" id="CP000961">
    <property type="protein sequence ID" value="ACA85771.1"/>
    <property type="molecule type" value="Genomic_DNA"/>
</dbReference>
<dbReference type="PROSITE" id="PS51257">
    <property type="entry name" value="PROKAR_LIPOPROTEIN"/>
    <property type="match status" value="1"/>
</dbReference>
<accession>B1KKD1</accession>
<evidence type="ECO:0000256" key="1">
    <source>
        <dbReference type="SAM" id="SignalP"/>
    </source>
</evidence>
<dbReference type="Proteomes" id="UP000002168">
    <property type="component" value="Chromosome"/>
</dbReference>
<dbReference type="eggNOG" id="ENOG5031F6W">
    <property type="taxonomic scope" value="Bacteria"/>
</dbReference>
<feature type="chain" id="PRO_5002767432" description="Lipoprotein" evidence="1">
    <location>
        <begin position="33"/>
        <end position="157"/>
    </location>
</feature>
<organism evidence="2 3">
    <name type="scientific">Shewanella woodyi (strain ATCC 51908 / MS32)</name>
    <dbReference type="NCBI Taxonomy" id="392500"/>
    <lineage>
        <taxon>Bacteria</taxon>
        <taxon>Pseudomonadati</taxon>
        <taxon>Pseudomonadota</taxon>
        <taxon>Gammaproteobacteria</taxon>
        <taxon>Alteromonadales</taxon>
        <taxon>Shewanellaceae</taxon>
        <taxon>Shewanella</taxon>
    </lineage>
</organism>
<gene>
    <name evidence="2" type="ordered locus">Swoo_1483</name>
</gene>
<protein>
    <recommendedName>
        <fullName evidence="4">Lipoprotein</fullName>
    </recommendedName>
</protein>